<evidence type="ECO:0000313" key="1">
    <source>
        <dbReference type="EMBL" id="KAH6924980.1"/>
    </source>
</evidence>
<dbReference type="EMBL" id="CM023488">
    <property type="protein sequence ID" value="KAH6924980.1"/>
    <property type="molecule type" value="Genomic_DNA"/>
</dbReference>
<dbReference type="Proteomes" id="UP000821845">
    <property type="component" value="Chromosome 8"/>
</dbReference>
<organism evidence="1 2">
    <name type="scientific">Hyalomma asiaticum</name>
    <name type="common">Tick</name>
    <dbReference type="NCBI Taxonomy" id="266040"/>
    <lineage>
        <taxon>Eukaryota</taxon>
        <taxon>Metazoa</taxon>
        <taxon>Ecdysozoa</taxon>
        <taxon>Arthropoda</taxon>
        <taxon>Chelicerata</taxon>
        <taxon>Arachnida</taxon>
        <taxon>Acari</taxon>
        <taxon>Parasitiformes</taxon>
        <taxon>Ixodida</taxon>
        <taxon>Ixodoidea</taxon>
        <taxon>Ixodidae</taxon>
        <taxon>Hyalomminae</taxon>
        <taxon>Hyalomma</taxon>
    </lineage>
</organism>
<evidence type="ECO:0000313" key="2">
    <source>
        <dbReference type="Proteomes" id="UP000821845"/>
    </source>
</evidence>
<name>A0ACB7RS12_HYAAI</name>
<protein>
    <submittedName>
        <fullName evidence="1">Uncharacterized protein</fullName>
    </submittedName>
</protein>
<comment type="caution">
    <text evidence="1">The sequence shown here is derived from an EMBL/GenBank/DDBJ whole genome shotgun (WGS) entry which is preliminary data.</text>
</comment>
<reference evidence="1" key="1">
    <citation type="submission" date="2020-05" db="EMBL/GenBank/DDBJ databases">
        <title>Large-scale comparative analyses of tick genomes elucidate their genetic diversity and vector capacities.</title>
        <authorList>
            <person name="Jia N."/>
            <person name="Wang J."/>
            <person name="Shi W."/>
            <person name="Du L."/>
            <person name="Sun Y."/>
            <person name="Zhan W."/>
            <person name="Jiang J."/>
            <person name="Wang Q."/>
            <person name="Zhang B."/>
            <person name="Ji P."/>
            <person name="Sakyi L.B."/>
            <person name="Cui X."/>
            <person name="Yuan T."/>
            <person name="Jiang B."/>
            <person name="Yang W."/>
            <person name="Lam T.T.-Y."/>
            <person name="Chang Q."/>
            <person name="Ding S."/>
            <person name="Wang X."/>
            <person name="Zhu J."/>
            <person name="Ruan X."/>
            <person name="Zhao L."/>
            <person name="Wei J."/>
            <person name="Que T."/>
            <person name="Du C."/>
            <person name="Cheng J."/>
            <person name="Dai P."/>
            <person name="Han X."/>
            <person name="Huang E."/>
            <person name="Gao Y."/>
            <person name="Liu J."/>
            <person name="Shao H."/>
            <person name="Ye R."/>
            <person name="Li L."/>
            <person name="Wei W."/>
            <person name="Wang X."/>
            <person name="Wang C."/>
            <person name="Yang T."/>
            <person name="Huo Q."/>
            <person name="Li W."/>
            <person name="Guo W."/>
            <person name="Chen H."/>
            <person name="Zhou L."/>
            <person name="Ni X."/>
            <person name="Tian J."/>
            <person name="Zhou Y."/>
            <person name="Sheng Y."/>
            <person name="Liu T."/>
            <person name="Pan Y."/>
            <person name="Xia L."/>
            <person name="Li J."/>
            <person name="Zhao F."/>
            <person name="Cao W."/>
        </authorList>
    </citation>
    <scope>NUCLEOTIDE SEQUENCE</scope>
    <source>
        <strain evidence="1">Hyas-2018</strain>
    </source>
</reference>
<keyword evidence="2" id="KW-1185">Reference proteome</keyword>
<gene>
    <name evidence="1" type="ORF">HPB50_027051</name>
</gene>
<sequence length="610" mass="68090">MAAHLEQTGDGVQREMPAERATGPRGSGRTKGAASAAVRERTPPVRTRVVYTLAFLANAVVLAALLWALVTREQPPDKEEYTEKALDVSSRSGRTHGGRTRRASYPPTDHFVSDEPSLSPGEDFKVSEHPIHGARTVPAVRNMSSSDEEKDDNRTTTSFVTSTVQITDNTNSNSTFPGTNKATEYASVISENTRSTSSAVPSLSTDYVMTNLSTEPTDQTWSHVGSTAEETFSFDVDTTPSYNVVCYFNHTSYRRDEPMSFRTGHIPVPYCSHIIYASVGVGEDFALMAKDPVFDIERQGFAKFAKLKARYRHVTVMAAIGEDADDSNAFRRMSKSRPDVAAFARNVASWLREYEYDGVVIQWKMSAQRPGDASSRASWFRKKLLVVATALRDSLGARAELFVAVPNNEEIRQAYFNIAELSRYVDRFLAIGSWVLRDRVASKVTSFPDPLSDVLQTRHSLVGAGNVPLFRKFCFVLSVSARSYTLLSSGHHEIHAATSGPGRPGRYTRQPGVLAYYEFCNETWPTAEKGTFASYVARDDQWVGYMDVSNLQRLLRMALYKHRAACLGIWDVSLDDFRGLCGDAFPFVKAISGWHDREWKRHRREFGHSK</sequence>
<proteinExistence type="predicted"/>
<accession>A0ACB7RS12</accession>